<keyword evidence="3" id="KW-1185">Reference proteome</keyword>
<dbReference type="PANTHER" id="PTHR24148:SF73">
    <property type="entry name" value="HET DOMAIN PROTEIN (AFU_ORTHOLOGUE AFUA_8G01020)"/>
    <property type="match status" value="1"/>
</dbReference>
<dbReference type="Proteomes" id="UP001321760">
    <property type="component" value="Unassembled WGS sequence"/>
</dbReference>
<reference evidence="2" key="2">
    <citation type="submission" date="2023-05" db="EMBL/GenBank/DDBJ databases">
        <authorList>
            <consortium name="Lawrence Berkeley National Laboratory"/>
            <person name="Steindorff A."/>
            <person name="Hensen N."/>
            <person name="Bonometti L."/>
            <person name="Westerberg I."/>
            <person name="Brannstrom I.O."/>
            <person name="Guillou S."/>
            <person name="Cros-Aarteil S."/>
            <person name="Calhoun S."/>
            <person name="Haridas S."/>
            <person name="Kuo A."/>
            <person name="Mondo S."/>
            <person name="Pangilinan J."/>
            <person name="Riley R."/>
            <person name="Labutti K."/>
            <person name="Andreopoulos B."/>
            <person name="Lipzen A."/>
            <person name="Chen C."/>
            <person name="Yanf M."/>
            <person name="Daum C."/>
            <person name="Ng V."/>
            <person name="Clum A."/>
            <person name="Ohm R."/>
            <person name="Martin F."/>
            <person name="Silar P."/>
            <person name="Natvig D."/>
            <person name="Lalanne C."/>
            <person name="Gautier V."/>
            <person name="Ament-Velasquez S.L."/>
            <person name="Kruys A."/>
            <person name="Hutchinson M.I."/>
            <person name="Powell A.J."/>
            <person name="Barry K."/>
            <person name="Miller A.N."/>
            <person name="Grigoriev I.V."/>
            <person name="Debuchy R."/>
            <person name="Gladieux P."/>
            <person name="Thoren M.H."/>
            <person name="Johannesson H."/>
        </authorList>
    </citation>
    <scope>NUCLEOTIDE SEQUENCE</scope>
    <source>
        <strain evidence="2">PSN243</strain>
    </source>
</reference>
<dbReference type="PANTHER" id="PTHR24148">
    <property type="entry name" value="ANKYRIN REPEAT DOMAIN-CONTAINING PROTEIN 39 HOMOLOG-RELATED"/>
    <property type="match status" value="1"/>
</dbReference>
<reference evidence="2" key="1">
    <citation type="journal article" date="2023" name="Mol. Phylogenet. Evol.">
        <title>Genome-scale phylogeny and comparative genomics of the fungal order Sordariales.</title>
        <authorList>
            <person name="Hensen N."/>
            <person name="Bonometti L."/>
            <person name="Westerberg I."/>
            <person name="Brannstrom I.O."/>
            <person name="Guillou S."/>
            <person name="Cros-Aarteil S."/>
            <person name="Calhoun S."/>
            <person name="Haridas S."/>
            <person name="Kuo A."/>
            <person name="Mondo S."/>
            <person name="Pangilinan J."/>
            <person name="Riley R."/>
            <person name="LaButti K."/>
            <person name="Andreopoulos B."/>
            <person name="Lipzen A."/>
            <person name="Chen C."/>
            <person name="Yan M."/>
            <person name="Daum C."/>
            <person name="Ng V."/>
            <person name="Clum A."/>
            <person name="Steindorff A."/>
            <person name="Ohm R.A."/>
            <person name="Martin F."/>
            <person name="Silar P."/>
            <person name="Natvig D.O."/>
            <person name="Lalanne C."/>
            <person name="Gautier V."/>
            <person name="Ament-Velasquez S.L."/>
            <person name="Kruys A."/>
            <person name="Hutchinson M.I."/>
            <person name="Powell A.J."/>
            <person name="Barry K."/>
            <person name="Miller A.N."/>
            <person name="Grigoriev I.V."/>
            <person name="Debuchy R."/>
            <person name="Gladieux P."/>
            <person name="Hiltunen Thoren M."/>
            <person name="Johannesson H."/>
        </authorList>
    </citation>
    <scope>NUCLEOTIDE SEQUENCE</scope>
    <source>
        <strain evidence="2">PSN243</strain>
    </source>
</reference>
<sequence>MEGKSSPLTSPYAPIDPASDTIRLLRLEGDRTGIHGSLIHCSLSNAPKYTALSYAWGSPESPSEIKINGLPVSIRRNLWEALKAIQSINFQPRRDDVEEVMGMLWVDSVCIDQNNTAEKNHQVQQMAAIYSTAAMVISWLGPHTLDSTMLFEWGNNLKTPPPWDWNDTDNETGNGVRKAIKQLLERDYWHRLWIVQEVLLSRHDHQLLCGTDSVSGYGFFNQWLGGGTLRCSFQFDI</sequence>
<dbReference type="InterPro" id="IPR010730">
    <property type="entry name" value="HET"/>
</dbReference>
<evidence type="ECO:0000313" key="3">
    <source>
        <dbReference type="Proteomes" id="UP001321760"/>
    </source>
</evidence>
<dbReference type="AlphaFoldDB" id="A0AAV9GE63"/>
<gene>
    <name evidence="2" type="ORF">QBC34DRAFT_304529</name>
</gene>
<accession>A0AAV9GE63</accession>
<evidence type="ECO:0000313" key="2">
    <source>
        <dbReference type="EMBL" id="KAK4446693.1"/>
    </source>
</evidence>
<name>A0AAV9GE63_9PEZI</name>
<dbReference type="Pfam" id="PF06985">
    <property type="entry name" value="HET"/>
    <property type="match status" value="1"/>
</dbReference>
<organism evidence="2 3">
    <name type="scientific">Podospora aff. communis PSN243</name>
    <dbReference type="NCBI Taxonomy" id="3040156"/>
    <lineage>
        <taxon>Eukaryota</taxon>
        <taxon>Fungi</taxon>
        <taxon>Dikarya</taxon>
        <taxon>Ascomycota</taxon>
        <taxon>Pezizomycotina</taxon>
        <taxon>Sordariomycetes</taxon>
        <taxon>Sordariomycetidae</taxon>
        <taxon>Sordariales</taxon>
        <taxon>Podosporaceae</taxon>
        <taxon>Podospora</taxon>
    </lineage>
</organism>
<proteinExistence type="predicted"/>
<evidence type="ECO:0000259" key="1">
    <source>
        <dbReference type="Pfam" id="PF06985"/>
    </source>
</evidence>
<dbReference type="EMBL" id="MU865955">
    <property type="protein sequence ID" value="KAK4446693.1"/>
    <property type="molecule type" value="Genomic_DNA"/>
</dbReference>
<feature type="domain" description="Heterokaryon incompatibility" evidence="1">
    <location>
        <begin position="49"/>
        <end position="197"/>
    </location>
</feature>
<protein>
    <submittedName>
        <fullName evidence="2">Heterokaryon incompatibility protein-domain-containing protein</fullName>
    </submittedName>
</protein>
<dbReference type="InterPro" id="IPR052895">
    <property type="entry name" value="HetReg/Transcr_Mod"/>
</dbReference>
<comment type="caution">
    <text evidence="2">The sequence shown here is derived from an EMBL/GenBank/DDBJ whole genome shotgun (WGS) entry which is preliminary data.</text>
</comment>